<organism evidence="14 15">
    <name type="scientific">Candidatus Yanofskybacteria bacterium RIFCSPHIGHO2_01_FULL_41_27</name>
    <dbReference type="NCBI Taxonomy" id="1802662"/>
    <lineage>
        <taxon>Bacteria</taxon>
        <taxon>Candidatus Yanofskyibacteriota</taxon>
    </lineage>
</organism>
<dbReference type="SUPFAM" id="SSF53756">
    <property type="entry name" value="UDP-Glycosyltransferase/glycogen phosphorylase"/>
    <property type="match status" value="1"/>
</dbReference>
<feature type="domain" description="Glycosyl transferase family 28 C-terminal" evidence="13">
    <location>
        <begin position="193"/>
        <end position="364"/>
    </location>
</feature>
<dbReference type="UniPathway" id="UPA00219"/>
<keyword evidence="9 10" id="KW-0961">Cell wall biogenesis/degradation</keyword>
<evidence type="ECO:0000259" key="13">
    <source>
        <dbReference type="Pfam" id="PF04101"/>
    </source>
</evidence>
<dbReference type="EC" id="2.4.1.227" evidence="10"/>
<dbReference type="Proteomes" id="UP000177503">
    <property type="component" value="Unassembled WGS sequence"/>
</dbReference>
<reference evidence="14 15" key="1">
    <citation type="journal article" date="2016" name="Nat. Commun.">
        <title>Thousands of microbial genomes shed light on interconnected biogeochemical processes in an aquifer system.</title>
        <authorList>
            <person name="Anantharaman K."/>
            <person name="Brown C.T."/>
            <person name="Hug L.A."/>
            <person name="Sharon I."/>
            <person name="Castelle C.J."/>
            <person name="Probst A.J."/>
            <person name="Thomas B.C."/>
            <person name="Singh A."/>
            <person name="Wilkins M.J."/>
            <person name="Karaoz U."/>
            <person name="Brodie E.L."/>
            <person name="Williams K.H."/>
            <person name="Hubbard S.S."/>
            <person name="Banfield J.F."/>
        </authorList>
    </citation>
    <scope>NUCLEOTIDE SEQUENCE [LARGE SCALE GENOMIC DNA]</scope>
</reference>
<dbReference type="Pfam" id="PF03033">
    <property type="entry name" value="Glyco_transf_28"/>
    <property type="match status" value="1"/>
</dbReference>
<evidence type="ECO:0000256" key="6">
    <source>
        <dbReference type="ARBA" id="ARBA00022984"/>
    </source>
</evidence>
<feature type="binding site" evidence="10">
    <location>
        <position position="200"/>
    </location>
    <ligand>
        <name>UDP-N-acetyl-alpha-D-glucosamine</name>
        <dbReference type="ChEBI" id="CHEBI:57705"/>
    </ligand>
</feature>
<evidence type="ECO:0000256" key="5">
    <source>
        <dbReference type="ARBA" id="ARBA00022960"/>
    </source>
</evidence>
<dbReference type="GO" id="GO:0051301">
    <property type="term" value="P:cell division"/>
    <property type="evidence" value="ECO:0007669"/>
    <property type="project" value="UniProtKB-KW"/>
</dbReference>
<evidence type="ECO:0000256" key="8">
    <source>
        <dbReference type="ARBA" id="ARBA00023306"/>
    </source>
</evidence>
<comment type="pathway">
    <text evidence="10">Cell wall biogenesis; peptidoglycan biosynthesis.</text>
</comment>
<comment type="caution">
    <text evidence="10">Lacks conserved residue(s) required for the propagation of feature annotation.</text>
</comment>
<dbReference type="GO" id="GO:0009252">
    <property type="term" value="P:peptidoglycan biosynthetic process"/>
    <property type="evidence" value="ECO:0007669"/>
    <property type="project" value="UniProtKB-UniRule"/>
</dbReference>
<dbReference type="GO" id="GO:0008360">
    <property type="term" value="P:regulation of cell shape"/>
    <property type="evidence" value="ECO:0007669"/>
    <property type="project" value="UniProtKB-KW"/>
</dbReference>
<evidence type="ECO:0000313" key="14">
    <source>
        <dbReference type="EMBL" id="OGM99914.1"/>
    </source>
</evidence>
<evidence type="ECO:0000259" key="12">
    <source>
        <dbReference type="Pfam" id="PF03033"/>
    </source>
</evidence>
<feature type="transmembrane region" description="Helical" evidence="11">
    <location>
        <begin position="70"/>
        <end position="91"/>
    </location>
</feature>
<keyword evidence="8 10" id="KW-0131">Cell cycle</keyword>
<evidence type="ECO:0000256" key="2">
    <source>
        <dbReference type="ARBA" id="ARBA00022618"/>
    </source>
</evidence>
<evidence type="ECO:0000256" key="11">
    <source>
        <dbReference type="SAM" id="Phobius"/>
    </source>
</evidence>
<keyword evidence="5 10" id="KW-0133">Cell shape</keyword>
<dbReference type="InterPro" id="IPR004276">
    <property type="entry name" value="GlycoTrans_28_N"/>
</dbReference>
<dbReference type="GO" id="GO:0005975">
    <property type="term" value="P:carbohydrate metabolic process"/>
    <property type="evidence" value="ECO:0007669"/>
    <property type="project" value="InterPro"/>
</dbReference>
<dbReference type="Pfam" id="PF04101">
    <property type="entry name" value="Glyco_tran_28_C"/>
    <property type="match status" value="1"/>
</dbReference>
<evidence type="ECO:0000256" key="9">
    <source>
        <dbReference type="ARBA" id="ARBA00023316"/>
    </source>
</evidence>
<keyword evidence="11" id="KW-1133">Transmembrane helix</keyword>
<dbReference type="STRING" id="1802662.A2736_03030"/>
<accession>A0A1F8EGG1</accession>
<keyword evidence="6 10" id="KW-0573">Peptidoglycan synthesis</keyword>
<keyword evidence="1 10" id="KW-1003">Cell membrane</keyword>
<keyword evidence="4 10" id="KW-0808">Transferase</keyword>
<feature type="binding site" evidence="10">
    <location>
        <position position="170"/>
    </location>
    <ligand>
        <name>UDP-N-acetyl-alpha-D-glucosamine</name>
        <dbReference type="ChEBI" id="CHEBI:57705"/>
    </ligand>
</feature>
<dbReference type="EMBL" id="MGJC01000016">
    <property type="protein sequence ID" value="OGM99914.1"/>
    <property type="molecule type" value="Genomic_DNA"/>
</dbReference>
<dbReference type="HAMAP" id="MF_00033">
    <property type="entry name" value="MurG"/>
    <property type="match status" value="1"/>
</dbReference>
<gene>
    <name evidence="10" type="primary">murG</name>
    <name evidence="14" type="ORF">A2736_03030</name>
</gene>
<evidence type="ECO:0000256" key="3">
    <source>
        <dbReference type="ARBA" id="ARBA00022676"/>
    </source>
</evidence>
<comment type="caution">
    <text evidence="14">The sequence shown here is derived from an EMBL/GenBank/DDBJ whole genome shotgun (WGS) entry which is preliminary data.</text>
</comment>
<evidence type="ECO:0000313" key="15">
    <source>
        <dbReference type="Proteomes" id="UP000177503"/>
    </source>
</evidence>
<feature type="domain" description="Glycosyltransferase family 28 N-terminal" evidence="12">
    <location>
        <begin position="5"/>
        <end position="148"/>
    </location>
</feature>
<dbReference type="PANTHER" id="PTHR21015:SF27">
    <property type="entry name" value="UDP-N-ACETYLGLUCOSAMINE--N-ACETYLMURAMYL-(PENTAPEPTIDE) PYROPHOSPHORYL-UNDECAPRENOL N-ACETYLGLUCOSAMINE TRANSFERASE"/>
    <property type="match status" value="1"/>
</dbReference>
<dbReference type="PANTHER" id="PTHR21015">
    <property type="entry name" value="UDP-N-ACETYLGLUCOSAMINE--N-ACETYLMURAMYL-(PENTAPEPTIDE) PYROPHOSPHORYL-UNDECAPRENOL N-ACETYLGLUCOSAMINE TRANSFERASE 1"/>
    <property type="match status" value="1"/>
</dbReference>
<evidence type="ECO:0000256" key="10">
    <source>
        <dbReference type="HAMAP-Rule" id="MF_00033"/>
    </source>
</evidence>
<comment type="catalytic activity">
    <reaction evidence="10">
        <text>di-trans,octa-cis-undecaprenyl diphospho-N-acetyl-alpha-D-muramoyl-L-alanyl-D-glutamyl-meso-2,6-diaminopimeloyl-D-alanyl-D-alanine + UDP-N-acetyl-alpha-D-glucosamine = di-trans,octa-cis-undecaprenyl diphospho-[N-acetyl-alpha-D-glucosaminyl-(1-&gt;4)]-N-acetyl-alpha-D-muramoyl-L-alanyl-D-glutamyl-meso-2,6-diaminopimeloyl-D-alanyl-D-alanine + UDP + H(+)</text>
        <dbReference type="Rhea" id="RHEA:31227"/>
        <dbReference type="ChEBI" id="CHEBI:15378"/>
        <dbReference type="ChEBI" id="CHEBI:57705"/>
        <dbReference type="ChEBI" id="CHEBI:58223"/>
        <dbReference type="ChEBI" id="CHEBI:61387"/>
        <dbReference type="ChEBI" id="CHEBI:61388"/>
        <dbReference type="EC" id="2.4.1.227"/>
    </reaction>
</comment>
<keyword evidence="7 10" id="KW-0472">Membrane</keyword>
<keyword evidence="3 10" id="KW-0328">Glycosyltransferase</keyword>
<dbReference type="InterPro" id="IPR006009">
    <property type="entry name" value="GlcNAc_MurG"/>
</dbReference>
<dbReference type="InterPro" id="IPR007235">
    <property type="entry name" value="Glyco_trans_28_C"/>
</dbReference>
<dbReference type="GO" id="GO:0051991">
    <property type="term" value="F:UDP-N-acetyl-D-glucosamine:N-acetylmuramoyl-L-alanyl-D-glutamyl-meso-2,6-diaminopimelyl-D-alanyl-D-alanine-diphosphoundecaprenol 4-beta-N-acetylglucosaminlytransferase activity"/>
    <property type="evidence" value="ECO:0007669"/>
    <property type="project" value="RHEA"/>
</dbReference>
<feature type="binding site" evidence="10">
    <location>
        <position position="311"/>
    </location>
    <ligand>
        <name>UDP-N-acetyl-alpha-D-glucosamine</name>
        <dbReference type="ChEBI" id="CHEBI:57705"/>
    </ligand>
</feature>
<dbReference type="GO" id="GO:0050511">
    <property type="term" value="F:undecaprenyldiphospho-muramoylpentapeptide beta-N-acetylglucosaminyltransferase activity"/>
    <property type="evidence" value="ECO:0007669"/>
    <property type="project" value="UniProtKB-UniRule"/>
</dbReference>
<comment type="similarity">
    <text evidence="10">Belongs to the glycosyltransferase 28 family. MurG subfamily.</text>
</comment>
<feature type="binding site" evidence="10">
    <location>
        <position position="266"/>
    </location>
    <ligand>
        <name>UDP-N-acetyl-alpha-D-glucosamine</name>
        <dbReference type="ChEBI" id="CHEBI:57705"/>
    </ligand>
</feature>
<proteinExistence type="inferred from homology"/>
<evidence type="ECO:0000256" key="7">
    <source>
        <dbReference type="ARBA" id="ARBA00023136"/>
    </source>
</evidence>
<sequence>MAYRILLTGGGSGGHVFPLIAVANALKEKAQQNGQELELLILGDGRFIEKAAIDSSIPFKRILTGKLRRYFSLLTIIDIFKIPIGFFQSLWHMFWFMPDVIFAKGGYASLAPSIIGRSYFIPLFIHESDSIPGLANRILGKLAKTVFISFQSAEKYFKAGKTVLIGNPLRKELIGQNKEKAIEAFQLNPGNKTILVLGGSQGAQKINDIILQSLVLVVKKFQLIHQCGETQYNYIKNEADKLIKEGEGKYADDIKTNYRLFPFLEIEQLGLAYAAADILISRSGGGSIFEIAAASKPVILIPITDSSADHQLANAREFSRFGAVVLEEQNLTPHILINQIESLLNEGNYAKISANIKTFAKIDAADKIADTLITDN</sequence>
<dbReference type="CDD" id="cd03785">
    <property type="entry name" value="GT28_MurG"/>
    <property type="match status" value="1"/>
</dbReference>
<keyword evidence="2 10" id="KW-0132">Cell division</keyword>
<dbReference type="GO" id="GO:0071555">
    <property type="term" value="P:cell wall organization"/>
    <property type="evidence" value="ECO:0007669"/>
    <property type="project" value="UniProtKB-KW"/>
</dbReference>
<comment type="function">
    <text evidence="10">Cell wall formation. Catalyzes the transfer of a GlcNAc subunit on undecaprenyl-pyrophosphoryl-MurNAc-pentapeptide (lipid intermediate I) to form undecaprenyl-pyrophosphoryl-MurNAc-(pentapeptide)GlcNAc (lipid intermediate II).</text>
</comment>
<comment type="subcellular location">
    <subcellularLocation>
        <location evidence="10">Cell membrane</location>
        <topology evidence="10">Peripheral membrane protein</topology>
        <orientation evidence="10">Cytoplasmic side</orientation>
    </subcellularLocation>
</comment>
<dbReference type="Gene3D" id="3.40.50.2000">
    <property type="entry name" value="Glycogen Phosphorylase B"/>
    <property type="match status" value="2"/>
</dbReference>
<evidence type="ECO:0000256" key="1">
    <source>
        <dbReference type="ARBA" id="ARBA00022475"/>
    </source>
</evidence>
<name>A0A1F8EGG1_9BACT</name>
<keyword evidence="11" id="KW-0812">Transmembrane</keyword>
<evidence type="ECO:0000256" key="4">
    <source>
        <dbReference type="ARBA" id="ARBA00022679"/>
    </source>
</evidence>
<protein>
    <recommendedName>
        <fullName evidence="10">UDP-N-acetylglucosamine--N-acetylmuramyl-(pentapeptide) pyrophosphoryl-undecaprenol N-acetylglucosamine transferase</fullName>
        <ecNumber evidence="10">2.4.1.227</ecNumber>
    </recommendedName>
    <alternativeName>
        <fullName evidence="10">Undecaprenyl-PP-MurNAc-pentapeptide-UDPGlcNAc GlcNAc transferase</fullName>
    </alternativeName>
</protein>
<dbReference type="GO" id="GO:0005886">
    <property type="term" value="C:plasma membrane"/>
    <property type="evidence" value="ECO:0007669"/>
    <property type="project" value="UniProtKB-SubCell"/>
</dbReference>
<dbReference type="AlphaFoldDB" id="A0A1F8EGG1"/>
<feature type="binding site" evidence="10">
    <location>
        <begin position="12"/>
        <end position="14"/>
    </location>
    <ligand>
        <name>UDP-N-acetyl-alpha-D-glucosamine</name>
        <dbReference type="ChEBI" id="CHEBI:57705"/>
    </ligand>
</feature>